<gene>
    <name evidence="1" type="primary">WBGene00275392</name>
</gene>
<accession>A0A8R1YZ26</accession>
<proteinExistence type="predicted"/>
<dbReference type="Proteomes" id="UP000005239">
    <property type="component" value="Unassembled WGS sequence"/>
</dbReference>
<name>A0A2A6BEG2_PRIPA</name>
<dbReference type="AlphaFoldDB" id="A0A2A6BEG2"/>
<protein>
    <submittedName>
        <fullName evidence="1">Uncharacterized protein</fullName>
    </submittedName>
</protein>
<sequence length="152" mass="17715">LSRTSDSPRNNVKWRELDDKSWEKKEKKRAFTQIFILREYPIRGNEERNVGWDWMDVPRAVSLFLKSEGPSAKKWKFKMSFLLVVSSIILYTLHAAWVARQFYRALDVAYIRASDYRCGAVAQWLCARNAIRKVTSSTPPALRSTQTKGVKK</sequence>
<accession>A0A2A6BEG2</accession>
<keyword evidence="2" id="KW-1185">Reference proteome</keyword>
<evidence type="ECO:0000313" key="2">
    <source>
        <dbReference type="Proteomes" id="UP000005239"/>
    </source>
</evidence>
<dbReference type="EnsemblMetazoa" id="PPA37023.1">
    <property type="protein sequence ID" value="PPA37023.1"/>
    <property type="gene ID" value="WBGene00275392"/>
</dbReference>
<dbReference type="OrthoDB" id="10262656at2759"/>
<reference evidence="2" key="1">
    <citation type="journal article" date="2008" name="Nat. Genet.">
        <title>The Pristionchus pacificus genome provides a unique perspective on nematode lifestyle and parasitism.</title>
        <authorList>
            <person name="Dieterich C."/>
            <person name="Clifton S.W."/>
            <person name="Schuster L.N."/>
            <person name="Chinwalla A."/>
            <person name="Delehaunty K."/>
            <person name="Dinkelacker I."/>
            <person name="Fulton L."/>
            <person name="Fulton R."/>
            <person name="Godfrey J."/>
            <person name="Minx P."/>
            <person name="Mitreva M."/>
            <person name="Roeseler W."/>
            <person name="Tian H."/>
            <person name="Witte H."/>
            <person name="Yang S.P."/>
            <person name="Wilson R.K."/>
            <person name="Sommer R.J."/>
        </authorList>
    </citation>
    <scope>NUCLEOTIDE SEQUENCE [LARGE SCALE GENOMIC DNA]</scope>
    <source>
        <strain evidence="2">PS312</strain>
    </source>
</reference>
<organism evidence="1 2">
    <name type="scientific">Pristionchus pacificus</name>
    <name type="common">Parasitic nematode worm</name>
    <dbReference type="NCBI Taxonomy" id="54126"/>
    <lineage>
        <taxon>Eukaryota</taxon>
        <taxon>Metazoa</taxon>
        <taxon>Ecdysozoa</taxon>
        <taxon>Nematoda</taxon>
        <taxon>Chromadorea</taxon>
        <taxon>Rhabditida</taxon>
        <taxon>Rhabditina</taxon>
        <taxon>Diplogasteromorpha</taxon>
        <taxon>Diplogasteroidea</taxon>
        <taxon>Neodiplogasteridae</taxon>
        <taxon>Pristionchus</taxon>
    </lineage>
</organism>
<evidence type="ECO:0000313" key="1">
    <source>
        <dbReference type="EnsemblMetazoa" id="PPA37023.1"/>
    </source>
</evidence>
<reference evidence="1" key="2">
    <citation type="submission" date="2022-06" db="UniProtKB">
        <authorList>
            <consortium name="EnsemblMetazoa"/>
        </authorList>
    </citation>
    <scope>IDENTIFICATION</scope>
    <source>
        <strain evidence="1">PS312</strain>
    </source>
</reference>